<proteinExistence type="predicted"/>
<dbReference type="OMA" id="YGIHIYP"/>
<name>A0A508X8A4_9HYPH</name>
<dbReference type="Proteomes" id="UP000507954">
    <property type="component" value="Unassembled WGS sequence"/>
</dbReference>
<dbReference type="InterPro" id="IPR017853">
    <property type="entry name" value="GH"/>
</dbReference>
<evidence type="ECO:0008006" key="2">
    <source>
        <dbReference type="Google" id="ProtNLM"/>
    </source>
</evidence>
<evidence type="ECO:0000313" key="1">
    <source>
        <dbReference type="EMBL" id="VTZ64290.1"/>
    </source>
</evidence>
<accession>A0A508X8A4</accession>
<dbReference type="Gene3D" id="3.20.20.80">
    <property type="entry name" value="Glycosidases"/>
    <property type="match status" value="1"/>
</dbReference>
<reference evidence="1" key="1">
    <citation type="submission" date="2019-06" db="EMBL/GenBank/DDBJ databases">
        <authorList>
            <person name="Le Quere A."/>
            <person name="Colella S."/>
        </authorList>
    </citation>
    <scope>NUCLEOTIDE SEQUENCE</scope>
    <source>
        <strain evidence="1">EmedicaeMD41</strain>
    </source>
</reference>
<protein>
    <recommendedName>
        <fullName evidence="2">Glycoside hydrolase</fullName>
    </recommendedName>
</protein>
<organism evidence="1">
    <name type="scientific">Sinorhizobium medicae</name>
    <dbReference type="NCBI Taxonomy" id="110321"/>
    <lineage>
        <taxon>Bacteria</taxon>
        <taxon>Pseudomonadati</taxon>
        <taxon>Pseudomonadota</taxon>
        <taxon>Alphaproteobacteria</taxon>
        <taxon>Hyphomicrobiales</taxon>
        <taxon>Rhizobiaceae</taxon>
        <taxon>Sinorhizobium/Ensifer group</taxon>
        <taxon>Sinorhizobium</taxon>
    </lineage>
</organism>
<sequence>MLWLMSGSRAIPGKVRSGFPSGIAQKHRAGALLLTALLALTAPAHAGEVPAVRIGINRMNLAWLPRSEQEKVLKDIAMSGATDIRLSLSRPIDESIEALAIAHRLGLRILLEIQLGNKSYYPQSAGPRTGHGRIWDVYRLSDLDLARYRRELHDALRRIDALGIRLEAIEPGNEINYAGYNGDLAVFRKPGTRTPRSLGELQDRAGFERGLDNYVQAVAITRSEVRRTTHSRDAAVISAGLSDMSAAEADRRGMERLDPHQLVALLQERGIDSLVDAYGIHIYPGRKAAPAIAARVRSLLEFCQPAATGRSCWVTEWGIANTARSCPVDDRSRGKAIGATRAAFGEFIEAGRLTAAYYYDWDSEPSYSLWRCGKLSPDAATALSPLESAGARAR</sequence>
<dbReference type="SUPFAM" id="SSF51445">
    <property type="entry name" value="(Trans)glycosidases"/>
    <property type="match status" value="1"/>
</dbReference>
<dbReference type="AlphaFoldDB" id="A0A508X8A4"/>
<dbReference type="EMBL" id="CABFNB010000125">
    <property type="protein sequence ID" value="VTZ64290.1"/>
    <property type="molecule type" value="Genomic_DNA"/>
</dbReference>
<dbReference type="RefSeq" id="WP_012061650.1">
    <property type="nucleotide sequence ID" value="NZ_CABFNB010000125.1"/>
</dbReference>
<dbReference type="GeneID" id="61613406"/>
<gene>
    <name evidence="1" type="ORF">EMEDMD4_570170</name>
</gene>